<dbReference type="Proteomes" id="UP000580861">
    <property type="component" value="Unassembled WGS sequence"/>
</dbReference>
<organism evidence="2 3">
    <name type="scientific">Amycolatopsis umgeniensis</name>
    <dbReference type="NCBI Taxonomy" id="336628"/>
    <lineage>
        <taxon>Bacteria</taxon>
        <taxon>Bacillati</taxon>
        <taxon>Actinomycetota</taxon>
        <taxon>Actinomycetes</taxon>
        <taxon>Pseudonocardiales</taxon>
        <taxon>Pseudonocardiaceae</taxon>
        <taxon>Amycolatopsis</taxon>
    </lineage>
</organism>
<dbReference type="InterPro" id="IPR000873">
    <property type="entry name" value="AMP-dep_synth/lig_dom"/>
</dbReference>
<dbReference type="AlphaFoldDB" id="A0A841B9W9"/>
<dbReference type="Gene3D" id="3.40.50.12780">
    <property type="entry name" value="N-terminal domain of ligase-like"/>
    <property type="match status" value="1"/>
</dbReference>
<protein>
    <submittedName>
        <fullName evidence="2">Long-chain acyl-CoA synthetase</fullName>
        <ecNumber evidence="2">6.2.1.3</ecNumber>
    </submittedName>
</protein>
<feature type="domain" description="AMP-dependent synthetase/ligase" evidence="1">
    <location>
        <begin position="10"/>
        <end position="334"/>
    </location>
</feature>
<sequence>MRTHLWSPWRSARHRPDRVAVIADDEQCDFGWLARRADLLGQGLRDRGLPEGSMLSTDLAAGPRFFALALAALRYGYGLFPIGREDVESPLGPPIMVDLDVVLHVTDTPITIGVPPSACPVVLDDELVAKDVPDEEPSCAAGYLAYVTSGTTGVPQAVFRARPHRSYRGVAVDERYGAGPEMGPHLMANANFFLGTLGPALYALQAGSAVVVQRNWSADTFIRLIDEHGVDSAFLSPDHLLDVAAAGLSPRHRPRVVFHGGASCPPAMKRTVIRLLGPVLHEYYGTSKSVLTEITTPEWLERPGSVGRALPGIRLEIRNQGRAVPDGEIGEICAWLRAVDQRTAQEALLHTGDAGFLDADGYLSIIGRAAEPRLLPGARLEHEIRLLPGVVDVVVLGDRRPVCFVEIGPDPAPGPDGAVAEAAARLGFECPEVILEPAGALPRTTSGKIRRAALESRAARIGR</sequence>
<dbReference type="Pfam" id="PF00501">
    <property type="entry name" value="AMP-binding"/>
    <property type="match status" value="1"/>
</dbReference>
<dbReference type="Gene3D" id="3.30.300.30">
    <property type="match status" value="1"/>
</dbReference>
<reference evidence="2 3" key="1">
    <citation type="submission" date="2020-08" db="EMBL/GenBank/DDBJ databases">
        <title>Sequencing the genomes of 1000 actinobacteria strains.</title>
        <authorList>
            <person name="Klenk H.-P."/>
        </authorList>
    </citation>
    <scope>NUCLEOTIDE SEQUENCE [LARGE SCALE GENOMIC DNA]</scope>
    <source>
        <strain evidence="2 3">DSM 45272</strain>
    </source>
</reference>
<dbReference type="InterPro" id="IPR045851">
    <property type="entry name" value="AMP-bd_C_sf"/>
</dbReference>
<evidence type="ECO:0000313" key="3">
    <source>
        <dbReference type="Proteomes" id="UP000580861"/>
    </source>
</evidence>
<comment type="caution">
    <text evidence="2">The sequence shown here is derived from an EMBL/GenBank/DDBJ whole genome shotgun (WGS) entry which is preliminary data.</text>
</comment>
<accession>A0A841B9W9</accession>
<dbReference type="InterPro" id="IPR042099">
    <property type="entry name" value="ANL_N_sf"/>
</dbReference>
<proteinExistence type="predicted"/>
<dbReference type="PANTHER" id="PTHR43767">
    <property type="entry name" value="LONG-CHAIN-FATTY-ACID--COA LIGASE"/>
    <property type="match status" value="1"/>
</dbReference>
<evidence type="ECO:0000313" key="2">
    <source>
        <dbReference type="EMBL" id="MBB5855701.1"/>
    </source>
</evidence>
<dbReference type="SUPFAM" id="SSF56801">
    <property type="entry name" value="Acetyl-CoA synthetase-like"/>
    <property type="match status" value="1"/>
</dbReference>
<dbReference type="GO" id="GO:0004467">
    <property type="term" value="F:long-chain fatty acid-CoA ligase activity"/>
    <property type="evidence" value="ECO:0007669"/>
    <property type="project" value="UniProtKB-EC"/>
</dbReference>
<gene>
    <name evidence="2" type="ORF">HDA45_005788</name>
</gene>
<dbReference type="EMBL" id="JACHMX010000001">
    <property type="protein sequence ID" value="MBB5855701.1"/>
    <property type="molecule type" value="Genomic_DNA"/>
</dbReference>
<evidence type="ECO:0000259" key="1">
    <source>
        <dbReference type="Pfam" id="PF00501"/>
    </source>
</evidence>
<keyword evidence="2" id="KW-0436">Ligase</keyword>
<dbReference type="PANTHER" id="PTHR43767:SF1">
    <property type="entry name" value="NONRIBOSOMAL PEPTIDE SYNTHASE PES1 (EUROFUNG)-RELATED"/>
    <property type="match status" value="1"/>
</dbReference>
<dbReference type="RefSeq" id="WP_184900594.1">
    <property type="nucleotide sequence ID" value="NZ_JACHMX010000001.1"/>
</dbReference>
<name>A0A841B9W9_9PSEU</name>
<dbReference type="EC" id="6.2.1.3" evidence="2"/>
<keyword evidence="3" id="KW-1185">Reference proteome</keyword>
<dbReference type="InterPro" id="IPR050237">
    <property type="entry name" value="ATP-dep_AMP-bd_enzyme"/>
</dbReference>